<name>A0ABZ3B3Y9_9ENTR</name>
<dbReference type="EMBL" id="CP151800">
    <property type="protein sequence ID" value="WZV97988.1"/>
    <property type="molecule type" value="Genomic_DNA"/>
</dbReference>
<protein>
    <submittedName>
        <fullName evidence="1">Contractile injection system protein, VgrG/Pvc8 family</fullName>
    </submittedName>
</protein>
<dbReference type="Pfam" id="PF05954">
    <property type="entry name" value="Phage_GPD"/>
    <property type="match status" value="1"/>
</dbReference>
<organism evidence="1 2">
    <name type="scientific">Kosakonia calanthes</name>
    <dbReference type="NCBI Taxonomy" id="3139408"/>
    <lineage>
        <taxon>Bacteria</taxon>
        <taxon>Pseudomonadati</taxon>
        <taxon>Pseudomonadota</taxon>
        <taxon>Gammaproteobacteria</taxon>
        <taxon>Enterobacterales</taxon>
        <taxon>Enterobacteriaceae</taxon>
        <taxon>Kosakonia</taxon>
    </lineage>
</organism>
<evidence type="ECO:0000313" key="2">
    <source>
        <dbReference type="Proteomes" id="UP001466893"/>
    </source>
</evidence>
<keyword evidence="2" id="KW-1185">Reference proteome</keyword>
<gene>
    <name evidence="1" type="ORF">AAEY27_20490</name>
</gene>
<evidence type="ECO:0000313" key="1">
    <source>
        <dbReference type="EMBL" id="WZV97988.1"/>
    </source>
</evidence>
<sequence>MVNRITVLSSAGSESLLFWRLTGEERLSAPFRFQVDLLSQDFTLDRQKLLGQDMTVVIPAQLGSERYLSGKVTAVSVRSEELGGTRYAVWQVILEPDFWPMMRDRNFRIFQQQRVPDIAKTLFSEYNVTVEDQLTRAFASRPGKRNSSRRKVPAPRPVLRRATFLR</sequence>
<dbReference type="Proteomes" id="UP001466893">
    <property type="component" value="Chromosome"/>
</dbReference>
<proteinExistence type="predicted"/>
<accession>A0ABZ3B3Y9</accession>
<reference evidence="1 2" key="1">
    <citation type="submission" date="2024-04" db="EMBL/GenBank/DDBJ databases">
        <title>Kosakonia calanthae sp. nov., a halophilic bacterium isolated from leaves of Calanthe tiplacata.</title>
        <authorList>
            <person name="Wu P."/>
        </authorList>
    </citation>
    <scope>NUCLEOTIDE SEQUENCE [LARGE SCALE GENOMIC DNA]</scope>
    <source>
        <strain evidence="1 2">BYX6</strain>
    </source>
</reference>
<dbReference type="Gene3D" id="2.30.110.50">
    <property type="match status" value="1"/>
</dbReference>
<dbReference type="SUPFAM" id="SSF69279">
    <property type="entry name" value="Phage tail proteins"/>
    <property type="match status" value="1"/>
</dbReference>